<evidence type="ECO:0000256" key="2">
    <source>
        <dbReference type="ARBA" id="ARBA00022475"/>
    </source>
</evidence>
<dbReference type="EMBL" id="AP014924">
    <property type="protein sequence ID" value="BAS26936.1"/>
    <property type="molecule type" value="Genomic_DNA"/>
</dbReference>
<feature type="transmembrane region" description="Helical" evidence="7">
    <location>
        <begin position="186"/>
        <end position="207"/>
    </location>
</feature>
<evidence type="ECO:0000313" key="10">
    <source>
        <dbReference type="EMBL" id="BAS26936.1"/>
    </source>
</evidence>
<evidence type="ECO:0000259" key="8">
    <source>
        <dbReference type="Pfam" id="PF06738"/>
    </source>
</evidence>
<comment type="similarity">
    <text evidence="6">Belongs to the ThrE exporter (TC 2.A.79) family.</text>
</comment>
<keyword evidence="2" id="KW-1003">Cell membrane</keyword>
<evidence type="ECO:0000259" key="9">
    <source>
        <dbReference type="Pfam" id="PF12821"/>
    </source>
</evidence>
<feature type="transmembrane region" description="Helical" evidence="7">
    <location>
        <begin position="213"/>
        <end position="231"/>
    </location>
</feature>
<accession>A0A0K2SII2</accession>
<dbReference type="GO" id="GO:0005886">
    <property type="term" value="C:plasma membrane"/>
    <property type="evidence" value="ECO:0007669"/>
    <property type="project" value="UniProtKB-SubCell"/>
</dbReference>
<dbReference type="STRING" id="1555112.LIP_1079"/>
<dbReference type="Pfam" id="PF06738">
    <property type="entry name" value="ThrE"/>
    <property type="match status" value="1"/>
</dbReference>
<feature type="domain" description="Threonine/Serine exporter ThrE" evidence="9">
    <location>
        <begin position="291"/>
        <end position="416"/>
    </location>
</feature>
<dbReference type="PANTHER" id="PTHR34390">
    <property type="entry name" value="UPF0442 PROTEIN YJJB-RELATED"/>
    <property type="match status" value="1"/>
</dbReference>
<dbReference type="Proteomes" id="UP000065807">
    <property type="component" value="Chromosome"/>
</dbReference>
<feature type="transmembrane region" description="Helical" evidence="7">
    <location>
        <begin position="252"/>
        <end position="273"/>
    </location>
</feature>
<keyword evidence="5 7" id="KW-0472">Membrane</keyword>
<dbReference type="GO" id="GO:0022857">
    <property type="term" value="F:transmembrane transporter activity"/>
    <property type="evidence" value="ECO:0007669"/>
    <property type="project" value="InterPro"/>
</dbReference>
<feature type="transmembrane region" description="Helical" evidence="7">
    <location>
        <begin position="309"/>
        <end position="328"/>
    </location>
</feature>
<evidence type="ECO:0000256" key="1">
    <source>
        <dbReference type="ARBA" id="ARBA00004651"/>
    </source>
</evidence>
<keyword evidence="3 7" id="KW-0812">Transmembrane</keyword>
<dbReference type="InterPro" id="IPR024528">
    <property type="entry name" value="ThrE_2"/>
</dbReference>
<reference evidence="11" key="1">
    <citation type="submission" date="2015-07" db="EMBL/GenBank/DDBJ databases">
        <title>Complete genome sequence and phylogenetic analysis of Limnochorda pilosa.</title>
        <authorList>
            <person name="Watanabe M."/>
            <person name="Kojima H."/>
            <person name="Fukui M."/>
        </authorList>
    </citation>
    <scope>NUCLEOTIDE SEQUENCE [LARGE SCALE GENOMIC DNA]</scope>
    <source>
        <strain evidence="11">HC45</strain>
    </source>
</reference>
<proteinExistence type="inferred from homology"/>
<feature type="transmembrane region" description="Helical" evidence="7">
    <location>
        <begin position="161"/>
        <end position="179"/>
    </location>
</feature>
<evidence type="ECO:0000256" key="7">
    <source>
        <dbReference type="SAM" id="Phobius"/>
    </source>
</evidence>
<dbReference type="GO" id="GO:0015744">
    <property type="term" value="P:succinate transport"/>
    <property type="evidence" value="ECO:0007669"/>
    <property type="project" value="TreeGrafter"/>
</dbReference>
<feature type="transmembrane region" description="Helical" evidence="7">
    <location>
        <begin position="364"/>
        <end position="384"/>
    </location>
</feature>
<evidence type="ECO:0000256" key="5">
    <source>
        <dbReference type="ARBA" id="ARBA00023136"/>
    </source>
</evidence>
<feature type="transmembrane region" description="Helical" evidence="7">
    <location>
        <begin position="334"/>
        <end position="352"/>
    </location>
</feature>
<evidence type="ECO:0008006" key="12">
    <source>
        <dbReference type="Google" id="ProtNLM"/>
    </source>
</evidence>
<evidence type="ECO:0000256" key="6">
    <source>
        <dbReference type="ARBA" id="ARBA00034125"/>
    </source>
</evidence>
<reference evidence="11" key="2">
    <citation type="journal article" date="2016" name="Int. J. Syst. Evol. Microbiol.">
        <title>Complete genome sequence and cell structure of Limnochorda pilosa, a Gram-negative spore-former within the phylum Firmicutes.</title>
        <authorList>
            <person name="Watanabe M."/>
            <person name="Kojima H."/>
            <person name="Fukui M."/>
        </authorList>
    </citation>
    <scope>NUCLEOTIDE SEQUENCE [LARGE SCALE GENOMIC DNA]</scope>
    <source>
        <strain evidence="11">HC45</strain>
    </source>
</reference>
<dbReference type="RefSeq" id="WP_068135113.1">
    <property type="nucleotide sequence ID" value="NZ_AP014924.1"/>
</dbReference>
<sequence length="425" mass="44607">MPDERGQDPGPIFPERREERPPAARALLLVARTGQMMLEAGAEVSRVEETMERMMAALGYPGCQSFVTPTGLFLSAGAAAGAETILRRVRRRDVNLARIGALNALARELEARPGAAGLEVLEQKIESLRAQASVSLPLAVLAGAVAAAAATVLVGGTTLDLIPAFLANVVVQLLLRLIGRTVFPEFFHYFAAGTTSVIMAQLLRVWWPELHSGLVVAGGIMTLVPGVAFTASIQDAMYGELVSATARGLEAVMKAAGLALGATAGLFLARGFVPIQVSTVGWVPLVTSAGFAVILSLGSAVGFQVDARAWLPAAMAGGVTWWSYVFILERSERFGLAVFSSAAVLGLVAYLFARAFRLPTTSFVVPGFIPLVPGVTVYRAILGVVQGDTVGSFRLFYDALLAAGAIAAGIALSTAIVRSFRRPLA</sequence>
<organism evidence="10 11">
    <name type="scientific">Limnochorda pilosa</name>
    <dbReference type="NCBI Taxonomy" id="1555112"/>
    <lineage>
        <taxon>Bacteria</taxon>
        <taxon>Bacillati</taxon>
        <taxon>Bacillota</taxon>
        <taxon>Limnochordia</taxon>
        <taxon>Limnochordales</taxon>
        <taxon>Limnochordaceae</taxon>
        <taxon>Limnochorda</taxon>
    </lineage>
</organism>
<feature type="domain" description="Threonine/serine exporter-like N-terminal" evidence="8">
    <location>
        <begin position="29"/>
        <end position="268"/>
    </location>
</feature>
<dbReference type="OrthoDB" id="9813917at2"/>
<feature type="transmembrane region" description="Helical" evidence="7">
    <location>
        <begin position="279"/>
        <end position="297"/>
    </location>
</feature>
<evidence type="ECO:0000256" key="3">
    <source>
        <dbReference type="ARBA" id="ARBA00022692"/>
    </source>
</evidence>
<dbReference type="InterPro" id="IPR010619">
    <property type="entry name" value="ThrE-like_N"/>
</dbReference>
<dbReference type="AlphaFoldDB" id="A0A0K2SII2"/>
<dbReference type="PANTHER" id="PTHR34390:SF2">
    <property type="entry name" value="SUCCINATE TRANSPORTER SUBUNIT YJJP-RELATED"/>
    <property type="match status" value="1"/>
</dbReference>
<dbReference type="Pfam" id="PF12821">
    <property type="entry name" value="ThrE_2"/>
    <property type="match status" value="1"/>
</dbReference>
<comment type="subcellular location">
    <subcellularLocation>
        <location evidence="1">Cell membrane</location>
        <topology evidence="1">Multi-pass membrane protein</topology>
    </subcellularLocation>
</comment>
<dbReference type="KEGG" id="lpil:LIP_1079"/>
<evidence type="ECO:0000256" key="4">
    <source>
        <dbReference type="ARBA" id="ARBA00022989"/>
    </source>
</evidence>
<gene>
    <name evidence="10" type="ORF">LIP_1079</name>
</gene>
<name>A0A0K2SII2_LIMPI</name>
<feature type="transmembrane region" description="Helical" evidence="7">
    <location>
        <begin position="134"/>
        <end position="155"/>
    </location>
</feature>
<dbReference type="InterPro" id="IPR050539">
    <property type="entry name" value="ThrE_Dicarb/AminoAcid_Exp"/>
</dbReference>
<protein>
    <recommendedName>
        <fullName evidence="12">Threonine/serine exporter-like N-terminal domain-containing protein</fullName>
    </recommendedName>
</protein>
<feature type="transmembrane region" description="Helical" evidence="7">
    <location>
        <begin position="396"/>
        <end position="417"/>
    </location>
</feature>
<evidence type="ECO:0000313" key="11">
    <source>
        <dbReference type="Proteomes" id="UP000065807"/>
    </source>
</evidence>
<keyword evidence="4 7" id="KW-1133">Transmembrane helix</keyword>
<keyword evidence="11" id="KW-1185">Reference proteome</keyword>